<dbReference type="EMBL" id="JN033748">
    <property type="protein sequence ID" value="AEW46901.1"/>
    <property type="molecule type" value="mRNA"/>
</dbReference>
<sequence>LPPKSIDKYLAAYKFSISGKTAKTPSQTAYPGIVFLAFFSKLVNKYKPSSQLTYTITVYMLPAICIIWHCILDLNRSSTHW</sequence>
<feature type="transmembrane region" description="Helical" evidence="1">
    <location>
        <begin position="52"/>
        <end position="72"/>
    </location>
</feature>
<keyword evidence="1" id="KW-1133">Transmembrane helix</keyword>
<keyword evidence="1" id="KW-0472">Membrane</keyword>
<reference evidence="2" key="1">
    <citation type="submission" date="2011-05" db="EMBL/GenBank/DDBJ databases">
        <title>Identification of the putative seminal fluid protein genes in rice striped stem borer, Chilo suppressalis Walker (Lepidoptera Pyralidae).</title>
        <authorList>
            <person name="Wan P."/>
            <person name="Ge Z."/>
            <person name="Li G."/>
        </authorList>
    </citation>
    <scope>NUCLEOTIDE SEQUENCE</scope>
</reference>
<feature type="non-terminal residue" evidence="2">
    <location>
        <position position="1"/>
    </location>
</feature>
<accession>G9F9K3</accession>
<organism evidence="2">
    <name type="scientific">Chilo suppressalis</name>
    <name type="common">Asiatic rice borer moth</name>
    <dbReference type="NCBI Taxonomy" id="168631"/>
    <lineage>
        <taxon>Eukaryota</taxon>
        <taxon>Metazoa</taxon>
        <taxon>Ecdysozoa</taxon>
        <taxon>Arthropoda</taxon>
        <taxon>Hexapoda</taxon>
        <taxon>Insecta</taxon>
        <taxon>Pterygota</taxon>
        <taxon>Neoptera</taxon>
        <taxon>Endopterygota</taxon>
        <taxon>Lepidoptera</taxon>
        <taxon>Glossata</taxon>
        <taxon>Ditrysia</taxon>
        <taxon>Pyraloidea</taxon>
        <taxon>Crambidae</taxon>
        <taxon>Crambinae</taxon>
        <taxon>Chilo</taxon>
    </lineage>
</organism>
<proteinExistence type="evidence at transcript level"/>
<protein>
    <submittedName>
        <fullName evidence="2">Seminal fluid protein CSSFP051</fullName>
    </submittedName>
</protein>
<feature type="non-terminal residue" evidence="2">
    <location>
        <position position="81"/>
    </location>
</feature>
<name>G9F9K3_CHISP</name>
<keyword evidence="1" id="KW-0812">Transmembrane</keyword>
<evidence type="ECO:0000313" key="2">
    <source>
        <dbReference type="EMBL" id="AEW46901.1"/>
    </source>
</evidence>
<dbReference type="AlphaFoldDB" id="G9F9K3"/>
<evidence type="ECO:0000256" key="1">
    <source>
        <dbReference type="SAM" id="Phobius"/>
    </source>
</evidence>